<feature type="domain" description="DUF4296" evidence="1">
    <location>
        <begin position="27"/>
        <end position="109"/>
    </location>
</feature>
<keyword evidence="3" id="KW-1185">Reference proteome</keyword>
<sequence>MKLNCLLLSITFLFFTSCYDVQKPEKPDHFLDENEMTHVLVDLAIISAAKGIDKRKLEELNILPKEYVFQKHQIDSVILAQNNTYYSYHLEKYNSIYKRVNDSLNTLKKIAQDKTLIKLEKSSVLKQKNLKSLKDSIPKKPRAFGTN</sequence>
<dbReference type="Proteomes" id="UP000238426">
    <property type="component" value="Unassembled WGS sequence"/>
</dbReference>
<accession>A0A2T1NCB4</accession>
<dbReference type="OrthoDB" id="1525222at2"/>
<proteinExistence type="predicted"/>
<protein>
    <submittedName>
        <fullName evidence="2">DUF4296 domain-containing protein</fullName>
    </submittedName>
</protein>
<dbReference type="AlphaFoldDB" id="A0A2T1NCB4"/>
<dbReference type="PROSITE" id="PS51257">
    <property type="entry name" value="PROKAR_LIPOPROTEIN"/>
    <property type="match status" value="1"/>
</dbReference>
<organism evidence="2 3">
    <name type="scientific">Aurantibacter aestuarii</name>
    <dbReference type="NCBI Taxonomy" id="1266046"/>
    <lineage>
        <taxon>Bacteria</taxon>
        <taxon>Pseudomonadati</taxon>
        <taxon>Bacteroidota</taxon>
        <taxon>Flavobacteriia</taxon>
        <taxon>Flavobacteriales</taxon>
        <taxon>Flavobacteriaceae</taxon>
        <taxon>Aurantibacter</taxon>
    </lineage>
</organism>
<name>A0A2T1NCB4_9FLAO</name>
<reference evidence="2 3" key="1">
    <citation type="submission" date="2018-03" db="EMBL/GenBank/DDBJ databases">
        <title>Mesoflavibacter sp. HG37 and Mesoflavibacter sp. HG96 sp.nov., two marine bacteria isolated from seawater of Western Pacific Ocean.</title>
        <authorList>
            <person name="Cheng H."/>
            <person name="Wu Y.-H."/>
            <person name="Guo L.-L."/>
            <person name="Xu X.-W."/>
        </authorList>
    </citation>
    <scope>NUCLEOTIDE SEQUENCE [LARGE SCALE GENOMIC DNA]</scope>
    <source>
        <strain evidence="2 3">KCTC 32269</strain>
    </source>
</reference>
<dbReference type="Pfam" id="PF14129">
    <property type="entry name" value="DUF4296"/>
    <property type="match status" value="1"/>
</dbReference>
<dbReference type="InterPro" id="IPR025381">
    <property type="entry name" value="DUF4296"/>
</dbReference>
<evidence type="ECO:0000313" key="3">
    <source>
        <dbReference type="Proteomes" id="UP000238426"/>
    </source>
</evidence>
<evidence type="ECO:0000313" key="2">
    <source>
        <dbReference type="EMBL" id="PSG90079.1"/>
    </source>
</evidence>
<dbReference type="RefSeq" id="WP_106462221.1">
    <property type="nucleotide sequence ID" value="NZ_PXOQ01000007.1"/>
</dbReference>
<comment type="caution">
    <text evidence="2">The sequence shown here is derived from an EMBL/GenBank/DDBJ whole genome shotgun (WGS) entry which is preliminary data.</text>
</comment>
<evidence type="ECO:0000259" key="1">
    <source>
        <dbReference type="Pfam" id="PF14129"/>
    </source>
</evidence>
<gene>
    <name evidence="2" type="ORF">C7H52_02045</name>
</gene>
<dbReference type="EMBL" id="PXOQ01000007">
    <property type="protein sequence ID" value="PSG90079.1"/>
    <property type="molecule type" value="Genomic_DNA"/>
</dbReference>